<dbReference type="SMART" id="SM00220">
    <property type="entry name" value="S_TKc"/>
    <property type="match status" value="1"/>
</dbReference>
<evidence type="ECO:0000259" key="7">
    <source>
        <dbReference type="PROSITE" id="PS50011"/>
    </source>
</evidence>
<dbReference type="GO" id="GO:0005524">
    <property type="term" value="F:ATP binding"/>
    <property type="evidence" value="ECO:0007669"/>
    <property type="project" value="UniProtKB-UniRule"/>
</dbReference>
<organism evidence="8 9">
    <name type="scientific">Prosthecobacter fusiformis</name>
    <dbReference type="NCBI Taxonomy" id="48464"/>
    <lineage>
        <taxon>Bacteria</taxon>
        <taxon>Pseudomonadati</taxon>
        <taxon>Verrucomicrobiota</taxon>
        <taxon>Verrucomicrobiia</taxon>
        <taxon>Verrucomicrobiales</taxon>
        <taxon>Verrucomicrobiaceae</taxon>
        <taxon>Prosthecobacter</taxon>
    </lineage>
</organism>
<feature type="binding site" evidence="5">
    <location>
        <position position="79"/>
    </location>
    <ligand>
        <name>ATP</name>
        <dbReference type="ChEBI" id="CHEBI:30616"/>
    </ligand>
</feature>
<keyword evidence="8" id="KW-0723">Serine/threonine-protein kinase</keyword>
<protein>
    <submittedName>
        <fullName evidence="8">Serine/threonine protein kinase</fullName>
    </submittedName>
</protein>
<evidence type="ECO:0000256" key="4">
    <source>
        <dbReference type="ARBA" id="ARBA00022840"/>
    </source>
</evidence>
<keyword evidence="6" id="KW-0812">Transmembrane</keyword>
<dbReference type="EMBL" id="SOCA01000009">
    <property type="protein sequence ID" value="TDU66201.1"/>
    <property type="molecule type" value="Genomic_DNA"/>
</dbReference>
<evidence type="ECO:0000256" key="5">
    <source>
        <dbReference type="PROSITE-ProRule" id="PRU10141"/>
    </source>
</evidence>
<evidence type="ECO:0000313" key="9">
    <source>
        <dbReference type="Proteomes" id="UP000295662"/>
    </source>
</evidence>
<dbReference type="InterPro" id="IPR011009">
    <property type="entry name" value="Kinase-like_dom_sf"/>
</dbReference>
<keyword evidence="1" id="KW-0808">Transferase</keyword>
<dbReference type="CDD" id="cd14014">
    <property type="entry name" value="STKc_PknB_like"/>
    <property type="match status" value="1"/>
</dbReference>
<reference evidence="8 9" key="1">
    <citation type="submission" date="2019-03" db="EMBL/GenBank/DDBJ databases">
        <title>Genomic Encyclopedia of Archaeal and Bacterial Type Strains, Phase II (KMG-II): from individual species to whole genera.</title>
        <authorList>
            <person name="Goeker M."/>
        </authorList>
    </citation>
    <scope>NUCLEOTIDE SEQUENCE [LARGE SCALE GENOMIC DNA]</scope>
    <source>
        <strain evidence="8 9">ATCC 25309</strain>
    </source>
</reference>
<proteinExistence type="predicted"/>
<dbReference type="GO" id="GO:0004674">
    <property type="term" value="F:protein serine/threonine kinase activity"/>
    <property type="evidence" value="ECO:0007669"/>
    <property type="project" value="UniProtKB-KW"/>
</dbReference>
<gene>
    <name evidence="8" type="ORF">EI77_03940</name>
</gene>
<dbReference type="Gene3D" id="1.10.510.10">
    <property type="entry name" value="Transferase(Phosphotransferase) domain 1"/>
    <property type="match status" value="1"/>
</dbReference>
<dbReference type="Gene3D" id="3.30.200.20">
    <property type="entry name" value="Phosphorylase Kinase, domain 1"/>
    <property type="match status" value="1"/>
</dbReference>
<dbReference type="InterPro" id="IPR000719">
    <property type="entry name" value="Prot_kinase_dom"/>
</dbReference>
<dbReference type="PROSITE" id="PS50011">
    <property type="entry name" value="PROTEIN_KINASE_DOM"/>
    <property type="match status" value="1"/>
</dbReference>
<dbReference type="PANTHER" id="PTHR43289:SF6">
    <property type="entry name" value="SERINE_THREONINE-PROTEIN KINASE NEKL-3"/>
    <property type="match status" value="1"/>
</dbReference>
<keyword evidence="4 5" id="KW-0067">ATP-binding</keyword>
<evidence type="ECO:0000256" key="2">
    <source>
        <dbReference type="ARBA" id="ARBA00022741"/>
    </source>
</evidence>
<keyword evidence="2 5" id="KW-0547">Nucleotide-binding</keyword>
<dbReference type="AlphaFoldDB" id="A0A4R7RLH7"/>
<dbReference type="InterPro" id="IPR017441">
    <property type="entry name" value="Protein_kinase_ATP_BS"/>
</dbReference>
<feature type="transmembrane region" description="Helical" evidence="6">
    <location>
        <begin position="352"/>
        <end position="371"/>
    </location>
</feature>
<name>A0A4R7RLH7_9BACT</name>
<keyword evidence="9" id="KW-1185">Reference proteome</keyword>
<evidence type="ECO:0000256" key="1">
    <source>
        <dbReference type="ARBA" id="ARBA00022679"/>
    </source>
</evidence>
<dbReference type="PANTHER" id="PTHR43289">
    <property type="entry name" value="MITOGEN-ACTIVATED PROTEIN KINASE KINASE KINASE 20-RELATED"/>
    <property type="match status" value="1"/>
</dbReference>
<feature type="domain" description="Protein kinase" evidence="7">
    <location>
        <begin position="50"/>
        <end position="307"/>
    </location>
</feature>
<keyword evidence="3 8" id="KW-0418">Kinase</keyword>
<dbReference type="PROSITE" id="PS00108">
    <property type="entry name" value="PROTEIN_KINASE_ST"/>
    <property type="match status" value="1"/>
</dbReference>
<accession>A0A4R7RLH7</accession>
<keyword evidence="6" id="KW-1133">Transmembrane helix</keyword>
<comment type="caution">
    <text evidence="8">The sequence shown here is derived from an EMBL/GenBank/DDBJ whole genome shotgun (WGS) entry which is preliminary data.</text>
</comment>
<dbReference type="PROSITE" id="PS00107">
    <property type="entry name" value="PROTEIN_KINASE_ATP"/>
    <property type="match status" value="1"/>
</dbReference>
<dbReference type="SUPFAM" id="SSF56112">
    <property type="entry name" value="Protein kinase-like (PK-like)"/>
    <property type="match status" value="1"/>
</dbReference>
<dbReference type="InterPro" id="IPR008271">
    <property type="entry name" value="Ser/Thr_kinase_AS"/>
</dbReference>
<evidence type="ECO:0000256" key="3">
    <source>
        <dbReference type="ARBA" id="ARBA00022777"/>
    </source>
</evidence>
<keyword evidence="6" id="KW-0472">Membrane</keyword>
<dbReference type="RefSeq" id="WP_133796934.1">
    <property type="nucleotide sequence ID" value="NZ_SOCA01000009.1"/>
</dbReference>
<dbReference type="OrthoDB" id="6111975at2"/>
<sequence>MSNDVPAPSPDGFPAGQASAMQDVLLGTSKHGHGWQPPEVEDLQALLPQYLIQRMLGRGGMGAVYQGRQANLDRQVAIKILPSSMEKTETSSSSRFKNEARAMARLSHPGIVTVYDFGETSCGLLFIVMEYVEGTDVQKLITANHRLHTEHAMVITTHVCDALQYAHEKGIIHRDIKPSNIMVRSDGAVKVTDFGLAKLHEGGESQHLTQSGGTLGTPHYMAPEVLTPNMTVDLRADIYALGVMLYHMLTGKLPQGLFELPSMQVPGLDPRYDGIIAKALREDRDLRYPKASDMRADLDRIMTQPVIKAGARERVYTSPLKINESLGSLAGRSKTTHIPEKGTGSRRLKSPLLALAVLCLLLMCIALGSWWRTTTLQTAAAVPHKTPLSFFPKSPGQWFPIRFYPGNPSLGDLVVTPEGVLKATHGKSLGVYGTDIAVRTRLQRPAGVKMSGLQARVRGPQGIKLNFGTRLVWFGQGPEEENAPSALKLKPREGTDSPVLLTLAVVGDNAYGWVDDRPLMPYPVVGPVTNGGISLWSMNGEFRDIECMLLDGLSEEKALEILGVK</sequence>
<dbReference type="Pfam" id="PF00069">
    <property type="entry name" value="Pkinase"/>
    <property type="match status" value="1"/>
</dbReference>
<evidence type="ECO:0000313" key="8">
    <source>
        <dbReference type="EMBL" id="TDU66201.1"/>
    </source>
</evidence>
<evidence type="ECO:0000256" key="6">
    <source>
        <dbReference type="SAM" id="Phobius"/>
    </source>
</evidence>
<dbReference type="Proteomes" id="UP000295662">
    <property type="component" value="Unassembled WGS sequence"/>
</dbReference>